<feature type="domain" description="Alpha/beta hydrolase fold-3" evidence="1">
    <location>
        <begin position="91"/>
        <end position="314"/>
    </location>
</feature>
<dbReference type="PANTHER" id="PTHR23024">
    <property type="entry name" value="ARYLACETAMIDE DEACETYLASE"/>
    <property type="match status" value="1"/>
</dbReference>
<name>A0A835RMR5_VANPL</name>
<dbReference type="InterPro" id="IPR013094">
    <property type="entry name" value="AB_hydrolase_3"/>
</dbReference>
<evidence type="ECO:0000259" key="1">
    <source>
        <dbReference type="Pfam" id="PF07859"/>
    </source>
</evidence>
<evidence type="ECO:0000313" key="2">
    <source>
        <dbReference type="EMBL" id="KAG0491954.1"/>
    </source>
</evidence>
<dbReference type="Pfam" id="PF07859">
    <property type="entry name" value="Abhydrolase_3"/>
    <property type="match status" value="1"/>
</dbReference>
<dbReference type="Proteomes" id="UP000636800">
    <property type="component" value="Chromosome 2"/>
</dbReference>
<protein>
    <recommendedName>
        <fullName evidence="1">Alpha/beta hydrolase fold-3 domain-containing protein</fullName>
    </recommendedName>
</protein>
<sequence length="335" mass="36737">MGDLGSEPPTTEKSASIFLQIVEHPDGTVTRPFVPLIPVTDGDGPLIPVTDGNRDAVAVRSRDVLLGPFKISLRIYLPELHSSPSEKLPLVLFFHGGGFVLFRPASAPYHFSCEHMARSLSAIVLSLDYRLAPEHRLPAAYDDAVESILWVRSQAAADPSERDPWLAEHADFGRFFIMGSSSGANMAFHSALRVSDLDLQPLQIAGIVLNQPYLGGEERTPSEEASEEDAILPLRANDMLWRLALPLGADRDHEYCNPVSAMAVEKISKMPARCLVKGRRGDPLIDRQRQLLHVMEAAGLRVVGQLEDEGFHAIELLVPSAAEALFTDVSEFFNA</sequence>
<reference evidence="2 3" key="1">
    <citation type="journal article" date="2020" name="Nat. Food">
        <title>A phased Vanilla planifolia genome enables genetic improvement of flavour and production.</title>
        <authorList>
            <person name="Hasing T."/>
            <person name="Tang H."/>
            <person name="Brym M."/>
            <person name="Khazi F."/>
            <person name="Huang T."/>
            <person name="Chambers A.H."/>
        </authorList>
    </citation>
    <scope>NUCLEOTIDE SEQUENCE [LARGE SCALE GENOMIC DNA]</scope>
    <source>
        <tissue evidence="2">Leaf</tissue>
    </source>
</reference>
<dbReference type="Gene3D" id="3.40.50.1820">
    <property type="entry name" value="alpha/beta hydrolase"/>
    <property type="match status" value="1"/>
</dbReference>
<dbReference type="OrthoDB" id="1641132at2759"/>
<evidence type="ECO:0000313" key="3">
    <source>
        <dbReference type="Proteomes" id="UP000636800"/>
    </source>
</evidence>
<dbReference type="PANTHER" id="PTHR23024:SF393">
    <property type="entry name" value="OS08G0547800 PROTEIN"/>
    <property type="match status" value="1"/>
</dbReference>
<dbReference type="AlphaFoldDB" id="A0A835RMR5"/>
<dbReference type="GO" id="GO:0016787">
    <property type="term" value="F:hydrolase activity"/>
    <property type="evidence" value="ECO:0007669"/>
    <property type="project" value="InterPro"/>
</dbReference>
<dbReference type="SUPFAM" id="SSF53474">
    <property type="entry name" value="alpha/beta-Hydrolases"/>
    <property type="match status" value="1"/>
</dbReference>
<dbReference type="EMBL" id="JADCNL010000002">
    <property type="protein sequence ID" value="KAG0491954.1"/>
    <property type="molecule type" value="Genomic_DNA"/>
</dbReference>
<accession>A0A835RMR5</accession>
<dbReference type="InterPro" id="IPR029058">
    <property type="entry name" value="AB_hydrolase_fold"/>
</dbReference>
<gene>
    <name evidence="2" type="ORF">HPP92_005352</name>
</gene>
<keyword evidence="3" id="KW-1185">Reference proteome</keyword>
<organism evidence="2 3">
    <name type="scientific">Vanilla planifolia</name>
    <name type="common">Vanilla</name>
    <dbReference type="NCBI Taxonomy" id="51239"/>
    <lineage>
        <taxon>Eukaryota</taxon>
        <taxon>Viridiplantae</taxon>
        <taxon>Streptophyta</taxon>
        <taxon>Embryophyta</taxon>
        <taxon>Tracheophyta</taxon>
        <taxon>Spermatophyta</taxon>
        <taxon>Magnoliopsida</taxon>
        <taxon>Liliopsida</taxon>
        <taxon>Asparagales</taxon>
        <taxon>Orchidaceae</taxon>
        <taxon>Vanilloideae</taxon>
        <taxon>Vanilleae</taxon>
        <taxon>Vanilla</taxon>
    </lineage>
</organism>
<proteinExistence type="predicted"/>
<comment type="caution">
    <text evidence="2">The sequence shown here is derived from an EMBL/GenBank/DDBJ whole genome shotgun (WGS) entry which is preliminary data.</text>
</comment>
<dbReference type="InterPro" id="IPR050466">
    <property type="entry name" value="Carboxylest/Gibb_receptor"/>
</dbReference>